<comment type="similarity">
    <text evidence="2">Belongs to the LOG family.</text>
</comment>
<keyword evidence="2" id="KW-0203">Cytokinin biosynthesis</keyword>
<sequence>MIEAISTEIENIAAFKHNIVNAVGVFGSARIKESDNYYQQAKEVARRLVEHGYQVITGGGPGIMKAAIEGSQIAGMKSIALNIRLPFESDILPQKKLSLDFNYFMTRKLAFAQYCDAFIAMPGGFGTLDELFEMLTLIQTGKMSRKPVFLLGSEFWRNGIAWLRELRDSGLISATDLDNIFITDSADDVLDKLERNKNEK</sequence>
<dbReference type="SUPFAM" id="SSF102405">
    <property type="entry name" value="MCP/YpsA-like"/>
    <property type="match status" value="1"/>
</dbReference>
<dbReference type="Gene3D" id="3.40.50.450">
    <property type="match status" value="1"/>
</dbReference>
<keyword evidence="2" id="KW-0378">Hydrolase</keyword>
<dbReference type="Pfam" id="PF03641">
    <property type="entry name" value="Lysine_decarbox"/>
    <property type="match status" value="1"/>
</dbReference>
<accession>A0ABW1W1H7</accession>
<dbReference type="NCBIfam" id="TIGR00730">
    <property type="entry name" value="Rossman fold protein, TIGR00730 family"/>
    <property type="match status" value="1"/>
</dbReference>
<dbReference type="RefSeq" id="WP_212714698.1">
    <property type="nucleotide sequence ID" value="NZ_JBHSUB010000013.1"/>
</dbReference>
<evidence type="ECO:0000313" key="3">
    <source>
        <dbReference type="EMBL" id="MFC6378672.1"/>
    </source>
</evidence>
<protein>
    <recommendedName>
        <fullName evidence="2">Cytokinin riboside 5'-monophosphate phosphoribohydrolase</fullName>
        <ecNumber evidence="2">3.2.2.n1</ecNumber>
    </recommendedName>
</protein>
<dbReference type="Proteomes" id="UP001596230">
    <property type="component" value="Unassembled WGS sequence"/>
</dbReference>
<dbReference type="InterPro" id="IPR031100">
    <property type="entry name" value="LOG_fam"/>
</dbReference>
<dbReference type="PANTHER" id="PTHR43393:SF3">
    <property type="entry name" value="LYSINE DECARBOXYLASE-LIKE PROTEIN"/>
    <property type="match status" value="1"/>
</dbReference>
<evidence type="ECO:0000256" key="2">
    <source>
        <dbReference type="RuleBase" id="RU363015"/>
    </source>
</evidence>
<name>A0ABW1W1H7_9GAMM</name>
<organism evidence="3 4">
    <name type="scientific">Tatumella terrea</name>
    <dbReference type="NCBI Taxonomy" id="419007"/>
    <lineage>
        <taxon>Bacteria</taxon>
        <taxon>Pseudomonadati</taxon>
        <taxon>Pseudomonadota</taxon>
        <taxon>Gammaproteobacteria</taxon>
        <taxon>Enterobacterales</taxon>
        <taxon>Erwiniaceae</taxon>
        <taxon>Tatumella</taxon>
    </lineage>
</organism>
<dbReference type="InterPro" id="IPR052341">
    <property type="entry name" value="LOG_family_nucleotidases"/>
</dbReference>
<comment type="catalytic activity">
    <reaction evidence="1">
        <text>AMP + H2O = D-ribose 5-phosphate + adenine</text>
        <dbReference type="Rhea" id="RHEA:20129"/>
        <dbReference type="ChEBI" id="CHEBI:15377"/>
        <dbReference type="ChEBI" id="CHEBI:16708"/>
        <dbReference type="ChEBI" id="CHEBI:78346"/>
        <dbReference type="ChEBI" id="CHEBI:456215"/>
        <dbReference type="EC" id="3.2.2.4"/>
    </reaction>
</comment>
<dbReference type="EC" id="3.2.2.n1" evidence="2"/>
<keyword evidence="4" id="KW-1185">Reference proteome</keyword>
<evidence type="ECO:0000256" key="1">
    <source>
        <dbReference type="ARBA" id="ARBA00000274"/>
    </source>
</evidence>
<dbReference type="PANTHER" id="PTHR43393">
    <property type="entry name" value="CYTOKININ RIBOSIDE 5'-MONOPHOSPHATE PHOSPHORIBOHYDROLASE"/>
    <property type="match status" value="1"/>
</dbReference>
<dbReference type="InterPro" id="IPR005269">
    <property type="entry name" value="LOG"/>
</dbReference>
<gene>
    <name evidence="3" type="ORF">ACFP9W_11405</name>
</gene>
<reference evidence="4" key="1">
    <citation type="journal article" date="2019" name="Int. J. Syst. Evol. Microbiol.">
        <title>The Global Catalogue of Microorganisms (GCM) 10K type strain sequencing project: providing services to taxonomists for standard genome sequencing and annotation.</title>
        <authorList>
            <consortium name="The Broad Institute Genomics Platform"/>
            <consortium name="The Broad Institute Genome Sequencing Center for Infectious Disease"/>
            <person name="Wu L."/>
            <person name="Ma J."/>
        </authorList>
    </citation>
    <scope>NUCLEOTIDE SEQUENCE [LARGE SCALE GENOMIC DNA]</scope>
    <source>
        <strain evidence="4">CGMCC 1.18518</strain>
    </source>
</reference>
<comment type="caution">
    <text evidence="3">The sequence shown here is derived from an EMBL/GenBank/DDBJ whole genome shotgun (WGS) entry which is preliminary data.</text>
</comment>
<evidence type="ECO:0000313" key="4">
    <source>
        <dbReference type="Proteomes" id="UP001596230"/>
    </source>
</evidence>
<dbReference type="EMBL" id="JBHSUB010000013">
    <property type="protein sequence ID" value="MFC6378672.1"/>
    <property type="molecule type" value="Genomic_DNA"/>
</dbReference>
<proteinExistence type="inferred from homology"/>